<dbReference type="EMBL" id="AAFI02000003">
    <property type="protein sequence ID" value="EAL73238.1"/>
    <property type="molecule type" value="Genomic_DNA"/>
</dbReference>
<evidence type="ECO:0000313" key="3">
    <source>
        <dbReference type="Proteomes" id="UP000002195"/>
    </source>
</evidence>
<reference evidence="2 3" key="1">
    <citation type="journal article" date="2005" name="Nature">
        <title>The genome of the social amoeba Dictyostelium discoideum.</title>
        <authorList>
            <consortium name="The Dictyostelium discoideum Sequencing Consortium"/>
            <person name="Eichinger L."/>
            <person name="Pachebat J.A."/>
            <person name="Glockner G."/>
            <person name="Rajandream M.A."/>
            <person name="Sucgang R."/>
            <person name="Berriman M."/>
            <person name="Song J."/>
            <person name="Olsen R."/>
            <person name="Szafranski K."/>
            <person name="Xu Q."/>
            <person name="Tunggal B."/>
            <person name="Kummerfeld S."/>
            <person name="Madera M."/>
            <person name="Konfortov B.A."/>
            <person name="Rivero F."/>
            <person name="Bankier A.T."/>
            <person name="Lehmann R."/>
            <person name="Hamlin N."/>
            <person name="Davies R."/>
            <person name="Gaudet P."/>
            <person name="Fey P."/>
            <person name="Pilcher K."/>
            <person name="Chen G."/>
            <person name="Saunders D."/>
            <person name="Sodergren E."/>
            <person name="Davis P."/>
            <person name="Kerhornou A."/>
            <person name="Nie X."/>
            <person name="Hall N."/>
            <person name="Anjard C."/>
            <person name="Hemphill L."/>
            <person name="Bason N."/>
            <person name="Farbrother P."/>
            <person name="Desany B."/>
            <person name="Just E."/>
            <person name="Morio T."/>
            <person name="Rost R."/>
            <person name="Churcher C."/>
            <person name="Cooper J."/>
            <person name="Haydock S."/>
            <person name="van Driessche N."/>
            <person name="Cronin A."/>
            <person name="Goodhead I."/>
            <person name="Muzny D."/>
            <person name="Mourier T."/>
            <person name="Pain A."/>
            <person name="Lu M."/>
            <person name="Harper D."/>
            <person name="Lindsay R."/>
            <person name="Hauser H."/>
            <person name="James K."/>
            <person name="Quiles M."/>
            <person name="Madan Babu M."/>
            <person name="Saito T."/>
            <person name="Buchrieser C."/>
            <person name="Wardroper A."/>
            <person name="Felder M."/>
            <person name="Thangavelu M."/>
            <person name="Johnson D."/>
            <person name="Knights A."/>
            <person name="Loulseged H."/>
            <person name="Mungall K."/>
            <person name="Oliver K."/>
            <person name="Price C."/>
            <person name="Quail M.A."/>
            <person name="Urushihara H."/>
            <person name="Hernandez J."/>
            <person name="Rabbinowitsch E."/>
            <person name="Steffen D."/>
            <person name="Sanders M."/>
            <person name="Ma J."/>
            <person name="Kohara Y."/>
            <person name="Sharp S."/>
            <person name="Simmonds M."/>
            <person name="Spiegler S."/>
            <person name="Tivey A."/>
            <person name="Sugano S."/>
            <person name="White B."/>
            <person name="Walker D."/>
            <person name="Woodward J."/>
            <person name="Winckler T."/>
            <person name="Tanaka Y."/>
            <person name="Shaulsky G."/>
            <person name="Schleicher M."/>
            <person name="Weinstock G."/>
            <person name="Rosenthal A."/>
            <person name="Cox E.C."/>
            <person name="Chisholm R.L."/>
            <person name="Gibbs R."/>
            <person name="Loomis W.F."/>
            <person name="Platzer M."/>
            <person name="Kay R.R."/>
            <person name="Williams J."/>
            <person name="Dear P.H."/>
            <person name="Noegel A.A."/>
            <person name="Barrell B."/>
            <person name="Kuspa A."/>
        </authorList>
    </citation>
    <scope>NUCLEOTIDE SEQUENCE [LARGE SCALE GENOMIC DNA]</scope>
    <source>
        <strain evidence="2 3">AX4</strain>
    </source>
</reference>
<proteinExistence type="predicted"/>
<dbReference type="eggNOG" id="ENOG502TIXM">
    <property type="taxonomic scope" value="Eukaryota"/>
</dbReference>
<dbReference type="RefSeq" id="XP_647137.1">
    <property type="nucleotide sequence ID" value="XM_642045.1"/>
</dbReference>
<keyword evidence="1" id="KW-0732">Signal</keyword>
<comment type="caution">
    <text evidence="2">The sequence shown here is derived from an EMBL/GenBank/DDBJ whole genome shotgun (WGS) entry which is preliminary data.</text>
</comment>
<dbReference type="OMA" id="FWMRIWN"/>
<dbReference type="InParanoid" id="Q55GP7"/>
<feature type="signal peptide" evidence="1">
    <location>
        <begin position="1"/>
        <end position="23"/>
    </location>
</feature>
<dbReference type="PaxDb" id="44689-DDB0189379"/>
<protein>
    <submittedName>
        <fullName evidence="2">Uncharacterized protein</fullName>
    </submittedName>
</protein>
<name>Q55GP7_DICDI</name>
<dbReference type="dictyBase" id="DDB_G0267570"/>
<dbReference type="KEGG" id="ddi:DDB_G0267570"/>
<dbReference type="VEuPathDB" id="AmoebaDB:DDB_G0267570"/>
<dbReference type="GeneID" id="8615940"/>
<sequence>MKYLTIIFIFIFLTIVSIPFINGTVSGPDLKSGDDWTVPNWATITTNSGFFSEERTANVNINVGVFDIAWKQINPSKDVYTFTTSASVKDMTFSSFNSQNSTTKQFWMRIWNSGVNWAPTWIQSFCNVASIGQDYDGDAHLPIWNSCVWGEIKKMYSHIFLDLNMRADPRLKFIYVPGAFNWCEFDFTEIGNYSTSTGYSYASFNTWFQQAMKDLVDIFGPYSYKLVYTGEDYPFDVDSWPSGKNLLARDAVSKGMGIRNGITEIFNFHLSEIPAYGVTIDTTSGYLKFNKSWLLQANPNRVIGTENECYNDCGFTVASSNIYYAVKMSNLKALQMGVNWLYLVASSSYLSTYPDFYNWMRYSLGKQSTTAFDAWATLRNAQDTFWIYDTSLNWPGKPYIKNLETNLLQRDIKGGAYTKNGSVKKTNIYGGNTDLGISYEGRQTDLVTGNNTMSFFVDDDFSFGTISNVQIKVTYLDLQSTQWLIRYKDSNNVVSNTSSVSVGTTNTYYTATFNFTSIQFTNSISVGRNADFEIINTGSKDIEILFVRVVKLSPTTTTGSTINDSSKLDIPNESSILSISFILILLLSSSLILI</sequence>
<feature type="chain" id="PRO_5004250614" evidence="1">
    <location>
        <begin position="24"/>
        <end position="594"/>
    </location>
</feature>
<evidence type="ECO:0000313" key="2">
    <source>
        <dbReference type="EMBL" id="EAL73238.1"/>
    </source>
</evidence>
<evidence type="ECO:0000256" key="1">
    <source>
        <dbReference type="SAM" id="SignalP"/>
    </source>
</evidence>
<organism evidence="2 3">
    <name type="scientific">Dictyostelium discoideum</name>
    <name type="common">Social amoeba</name>
    <dbReference type="NCBI Taxonomy" id="44689"/>
    <lineage>
        <taxon>Eukaryota</taxon>
        <taxon>Amoebozoa</taxon>
        <taxon>Evosea</taxon>
        <taxon>Eumycetozoa</taxon>
        <taxon>Dictyostelia</taxon>
        <taxon>Dictyosteliales</taxon>
        <taxon>Dictyosteliaceae</taxon>
        <taxon>Dictyostelium</taxon>
    </lineage>
</organism>
<gene>
    <name evidence="2" type="ORF">DDB_G0267570</name>
</gene>
<dbReference type="AlphaFoldDB" id="Q55GP7"/>
<dbReference type="HOGENOM" id="CLU_457025_0_0_1"/>
<accession>Q55GP7</accession>
<keyword evidence="3" id="KW-1185">Reference proteome</keyword>
<dbReference type="Proteomes" id="UP000002195">
    <property type="component" value="Unassembled WGS sequence"/>
</dbReference>